<protein>
    <recommendedName>
        <fullName evidence="3">DUF3871 family protein</fullName>
    </recommendedName>
</protein>
<proteinExistence type="predicted"/>
<reference evidence="1 2" key="1">
    <citation type="journal article" date="2006" name="Int. J. Syst. Evol. Microbiol.">
        <title>Chryseobacterium piscium sp. nov., isolated from fish of the South Atlantic Ocean off South Africa.</title>
        <authorList>
            <person name="de Beer H."/>
            <person name="Hugo C.J."/>
            <person name="Jooste P.J."/>
            <person name="Vancanneyt M."/>
            <person name="Coenye T."/>
            <person name="Vandamme P."/>
        </authorList>
    </citation>
    <scope>NUCLEOTIDE SEQUENCE [LARGE SCALE GENOMIC DNA]</scope>
    <source>
        <strain evidence="1 2">CCUG 51923</strain>
    </source>
</reference>
<sequence length="405" mass="46700">MDTQNFNKSSYTGEVIGQEFSTEFQLRNLSNQNSFEKKSIKDIFLDEAESFEDAEVFYPSKMNEVFKPEPTNEVQAFLVPTSRYQNSNEASSAVEKGTGIQHRPFIVANTSEVALYHLQNDCIIPVFSKDNEKTIAHQEFIEVVLSAVSKIFPHQSISEPEIRVSHQIKGRTPSAIHKPVKELLEHEKTIYYERMAFIVKVPNITDIVNGNELSLTVGGVRSYNLENLYNKKSLEKFKLFIGFQNQVCMNLCVSSDGFVEDMRAGSANDLYSKALETMQNYNAELHLMEMKELTQDYLSEHQFAQLIGKSRLYQHLPKSEKQNIPLLNFNDSHINTMAKDYYEDKNFSRLEDGKINLWNVYNLFTQANKSSYIDTFLDRNLNAFEFSKGLQKTLNGNSNYYWFLS</sequence>
<accession>A0A3D9BT50</accession>
<dbReference type="AlphaFoldDB" id="A0A3D9BT50"/>
<name>A0A3D9BT50_9FLAO</name>
<keyword evidence="2" id="KW-1185">Reference proteome</keyword>
<gene>
    <name evidence="1" type="ORF">DRF62_02420</name>
</gene>
<dbReference type="Proteomes" id="UP000256512">
    <property type="component" value="Unassembled WGS sequence"/>
</dbReference>
<dbReference type="Pfam" id="PF12987">
    <property type="entry name" value="DUF3871"/>
    <property type="match status" value="1"/>
</dbReference>
<evidence type="ECO:0000313" key="2">
    <source>
        <dbReference type="Proteomes" id="UP000256512"/>
    </source>
</evidence>
<dbReference type="RefSeq" id="WP_115948931.1">
    <property type="nucleotide sequence ID" value="NZ_QNVS01000004.1"/>
</dbReference>
<evidence type="ECO:0000313" key="1">
    <source>
        <dbReference type="EMBL" id="REC56705.1"/>
    </source>
</evidence>
<evidence type="ECO:0008006" key="3">
    <source>
        <dbReference type="Google" id="ProtNLM"/>
    </source>
</evidence>
<organism evidence="1 2">
    <name type="scientific">Chryseobacterium piscium</name>
    <dbReference type="NCBI Taxonomy" id="333702"/>
    <lineage>
        <taxon>Bacteria</taxon>
        <taxon>Pseudomonadati</taxon>
        <taxon>Bacteroidota</taxon>
        <taxon>Flavobacteriia</taxon>
        <taxon>Flavobacteriales</taxon>
        <taxon>Weeksellaceae</taxon>
        <taxon>Chryseobacterium group</taxon>
        <taxon>Chryseobacterium</taxon>
    </lineage>
</organism>
<dbReference type="EMBL" id="QNVS01000004">
    <property type="protein sequence ID" value="REC56705.1"/>
    <property type="molecule type" value="Genomic_DNA"/>
</dbReference>
<dbReference type="InterPro" id="IPR024353">
    <property type="entry name" value="DUF3871"/>
</dbReference>
<comment type="caution">
    <text evidence="1">The sequence shown here is derived from an EMBL/GenBank/DDBJ whole genome shotgun (WGS) entry which is preliminary data.</text>
</comment>